<evidence type="ECO:0000256" key="10">
    <source>
        <dbReference type="SAM" id="MobiDB-lite"/>
    </source>
</evidence>
<accession>A0A1B6E7H8</accession>
<feature type="compositionally biased region" description="Low complexity" evidence="10">
    <location>
        <begin position="56"/>
        <end position="65"/>
    </location>
</feature>
<feature type="region of interest" description="Disordered" evidence="10">
    <location>
        <begin position="1"/>
        <end position="65"/>
    </location>
</feature>
<gene>
    <name evidence="11" type="ORF">g.15384</name>
</gene>
<evidence type="ECO:0000256" key="4">
    <source>
        <dbReference type="ARBA" id="ARBA00022824"/>
    </source>
</evidence>
<dbReference type="GO" id="GO:0006888">
    <property type="term" value="P:endoplasmic reticulum to Golgi vesicle-mediated transport"/>
    <property type="evidence" value="ECO:0007669"/>
    <property type="project" value="UniProtKB-UniRule"/>
</dbReference>
<dbReference type="GO" id="GO:0000139">
    <property type="term" value="C:Golgi membrane"/>
    <property type="evidence" value="ECO:0007669"/>
    <property type="project" value="UniProtKB-SubCell"/>
</dbReference>
<dbReference type="GO" id="GO:0030134">
    <property type="term" value="C:COPII-coated ER to Golgi transport vesicle"/>
    <property type="evidence" value="ECO:0007669"/>
    <property type="project" value="TreeGrafter"/>
</dbReference>
<comment type="similarity">
    <text evidence="1 9">Belongs to the YIF1 family.</text>
</comment>
<dbReference type="AlphaFoldDB" id="A0A1B6E7H8"/>
<dbReference type="InterPro" id="IPR005578">
    <property type="entry name" value="Yif1_fam"/>
</dbReference>
<evidence type="ECO:0000256" key="5">
    <source>
        <dbReference type="ARBA" id="ARBA00022927"/>
    </source>
</evidence>
<name>A0A1B6E7H8_9HEMI</name>
<comment type="subcellular location">
    <subcellularLocation>
        <location evidence="9">Endoplasmic reticulum membrane</location>
        <topology evidence="9">Multi-pass membrane protein</topology>
    </subcellularLocation>
    <subcellularLocation>
        <location evidence="9">Golgi apparatus membrane</location>
        <topology evidence="9">Multi-pass membrane protein</topology>
    </subcellularLocation>
</comment>
<protein>
    <recommendedName>
        <fullName evidence="9">Protein YIF1</fullName>
    </recommendedName>
</protein>
<feature type="transmembrane region" description="Helical" evidence="9">
    <location>
        <begin position="298"/>
        <end position="317"/>
    </location>
</feature>
<comment type="function">
    <text evidence="9">Has a role in transport between endoplasmic reticulum and Golgi.</text>
</comment>
<dbReference type="GO" id="GO:0005793">
    <property type="term" value="C:endoplasmic reticulum-Golgi intermediate compartment"/>
    <property type="evidence" value="ECO:0007669"/>
    <property type="project" value="UniProtKB-UniRule"/>
</dbReference>
<feature type="compositionally biased region" description="Polar residues" evidence="10">
    <location>
        <begin position="25"/>
        <end position="45"/>
    </location>
</feature>
<organism evidence="11">
    <name type="scientific">Clastoptera arizonana</name>
    <name type="common">Arizona spittle bug</name>
    <dbReference type="NCBI Taxonomy" id="38151"/>
    <lineage>
        <taxon>Eukaryota</taxon>
        <taxon>Metazoa</taxon>
        <taxon>Ecdysozoa</taxon>
        <taxon>Arthropoda</taxon>
        <taxon>Hexapoda</taxon>
        <taxon>Insecta</taxon>
        <taxon>Pterygota</taxon>
        <taxon>Neoptera</taxon>
        <taxon>Paraneoptera</taxon>
        <taxon>Hemiptera</taxon>
        <taxon>Auchenorrhyncha</taxon>
        <taxon>Cercopoidea</taxon>
        <taxon>Clastopteridae</taxon>
        <taxon>Clastoptera</taxon>
    </lineage>
</organism>
<evidence type="ECO:0000256" key="7">
    <source>
        <dbReference type="ARBA" id="ARBA00023034"/>
    </source>
</evidence>
<keyword evidence="8 9" id="KW-0472">Membrane</keyword>
<keyword evidence="3 9" id="KW-0812">Transmembrane</keyword>
<feature type="compositionally biased region" description="Polar residues" evidence="10">
    <location>
        <begin position="1"/>
        <end position="11"/>
    </location>
</feature>
<feature type="transmembrane region" description="Helical" evidence="9">
    <location>
        <begin position="347"/>
        <end position="369"/>
    </location>
</feature>
<keyword evidence="4 9" id="KW-0256">Endoplasmic reticulum</keyword>
<evidence type="ECO:0000256" key="9">
    <source>
        <dbReference type="RuleBase" id="RU368073"/>
    </source>
</evidence>
<evidence type="ECO:0000256" key="3">
    <source>
        <dbReference type="ARBA" id="ARBA00022692"/>
    </source>
</evidence>
<evidence type="ECO:0000256" key="8">
    <source>
        <dbReference type="ARBA" id="ARBA00023136"/>
    </source>
</evidence>
<feature type="transmembrane region" description="Helical" evidence="9">
    <location>
        <begin position="272"/>
        <end position="292"/>
    </location>
</feature>
<keyword evidence="2 9" id="KW-0813">Transport</keyword>
<dbReference type="PANTHER" id="PTHR14083">
    <property type="entry name" value="YIP1 INTERACTING FACTOR HOMOLOG YIF1 PROTEIN"/>
    <property type="match status" value="1"/>
</dbReference>
<keyword evidence="5 9" id="KW-0653">Protein transport</keyword>
<dbReference type="Pfam" id="PF03878">
    <property type="entry name" value="YIF1"/>
    <property type="match status" value="1"/>
</dbReference>
<dbReference type="EMBL" id="GEDC01003406">
    <property type="protein sequence ID" value="JAS33892.1"/>
    <property type="molecule type" value="Transcribed_RNA"/>
</dbReference>
<reference evidence="11" key="1">
    <citation type="submission" date="2015-12" db="EMBL/GenBank/DDBJ databases">
        <title>De novo transcriptome assembly of four potential Pierce s Disease insect vectors from Arizona vineyards.</title>
        <authorList>
            <person name="Tassone E.E."/>
        </authorList>
    </citation>
    <scope>NUCLEOTIDE SEQUENCE</scope>
</reference>
<dbReference type="GO" id="GO:0015031">
    <property type="term" value="P:protein transport"/>
    <property type="evidence" value="ECO:0007669"/>
    <property type="project" value="UniProtKB-KW"/>
</dbReference>
<evidence type="ECO:0000256" key="6">
    <source>
        <dbReference type="ARBA" id="ARBA00022989"/>
    </source>
</evidence>
<evidence type="ECO:0000313" key="11">
    <source>
        <dbReference type="EMBL" id="JAS33892.1"/>
    </source>
</evidence>
<dbReference type="PANTHER" id="PTHR14083:SF0">
    <property type="entry name" value="YIP1D-INTERACTING FACTOR 1, ISOFORM C"/>
    <property type="match status" value="1"/>
</dbReference>
<keyword evidence="7 9" id="KW-0333">Golgi apparatus</keyword>
<sequence length="379" mass="42705">MNYNARSQQPHGGTRKLSKRPNETPGLTNSFTYGDQTYQQGTSYNPYEIPPVTGVPNITNPQQPTQYNQNAGFYQGQQNVDFNQGLPNTNYYPGPPNVNYNQAPSNLNFNQPQGFQMADQFLSNPMVANVAMQYGSAIVGSGRKIVDQEIEKYVPVSKIKYYFAVDTNYVLKKLRLLFFPFTHKDWSVKFDRNEPVQPRFEVNAPDLYIPTMAYVTYVLVAGLVLGTQGRFSPEVLGILASSALAWTMVEIVIEWVTLYVINISTHLKTLDLLAFSGYKYVGIIFAVLLSLLFNKSGYYAGLIYSSAALAFFLIRALKWQVLEEVTAPTDTYTMPMASSSTGNKRRLYFLLFVAGIQPFLMWWLSAHLVPQPLPPLPNL</sequence>
<evidence type="ECO:0000256" key="2">
    <source>
        <dbReference type="ARBA" id="ARBA00022448"/>
    </source>
</evidence>
<feature type="transmembrane region" description="Helical" evidence="9">
    <location>
        <begin position="238"/>
        <end position="260"/>
    </location>
</feature>
<proteinExistence type="inferred from homology"/>
<evidence type="ECO:0000256" key="1">
    <source>
        <dbReference type="ARBA" id="ARBA00009727"/>
    </source>
</evidence>
<feature type="transmembrane region" description="Helical" evidence="9">
    <location>
        <begin position="207"/>
        <end position="226"/>
    </location>
</feature>
<dbReference type="GO" id="GO:0005789">
    <property type="term" value="C:endoplasmic reticulum membrane"/>
    <property type="evidence" value="ECO:0007669"/>
    <property type="project" value="UniProtKB-SubCell"/>
</dbReference>
<keyword evidence="6 9" id="KW-1133">Transmembrane helix</keyword>